<dbReference type="InterPro" id="IPR003607">
    <property type="entry name" value="HD/PDEase_dom"/>
</dbReference>
<feature type="domain" description="GGDEF" evidence="2">
    <location>
        <begin position="127"/>
        <end position="249"/>
    </location>
</feature>
<dbReference type="SUPFAM" id="SSF55073">
    <property type="entry name" value="Nucleotide cyclase"/>
    <property type="match status" value="1"/>
</dbReference>
<dbReference type="PANTHER" id="PTHR43155">
    <property type="entry name" value="CYCLIC DI-GMP PHOSPHODIESTERASE PA4108-RELATED"/>
    <property type="match status" value="1"/>
</dbReference>
<dbReference type="InterPro" id="IPR043128">
    <property type="entry name" value="Rev_trsase/Diguanyl_cyclase"/>
</dbReference>
<dbReference type="RefSeq" id="WP_214658642.1">
    <property type="nucleotide sequence ID" value="NZ_CP017634.1"/>
</dbReference>
<dbReference type="PANTHER" id="PTHR43155:SF2">
    <property type="entry name" value="CYCLIC DI-GMP PHOSPHODIESTERASE PA4108"/>
    <property type="match status" value="1"/>
</dbReference>
<evidence type="ECO:0000256" key="1">
    <source>
        <dbReference type="SAM" id="Phobius"/>
    </source>
</evidence>
<gene>
    <name evidence="4" type="ORF">DCMF_15590</name>
</gene>
<sequence length="451" mass="50157">MAKNLGARLFLMLLFAGLVPLGIFFAASTGIVPSEGKNYLLVIFLTCLVMVLISAYLLTGSMVRPIKKLEKSLDEIGAALENQAYLREKNAALTILAHTDDLTGLPNHRYLDHKLDELLSEAEKTGQPLSLVLCAIDHDVPGYGGGDEILKNCANRMKQMIPPLGAAIRYGGNKFALILPGYDRPQACALIKEIQLAMEKPVPLKNHRILFSTGTACYPAWALNKQELIQRAEEELDQTKKNHLPEIGKYFSGLLFLKDHPDHPLRELHSFAQFIMIMIHAKDQYTLFHTEQVAKYAAAMGEALSLPPNEIIYVQLGALFQDVGKLEVPESILNKKGPLTEDEWNSIKQHPLWGAQILSLFPDTGPVINLVKHHHERFDGTGYPDQLSGDSIPLGARIIAVADSFAAMTTPRPYRKERSISDSLIELRQHAGTQFDPEMVQVFMTVVHDLI</sequence>
<accession>A0A3G1KUB4</accession>
<proteinExistence type="predicted"/>
<dbReference type="PROSITE" id="PS50887">
    <property type="entry name" value="GGDEF"/>
    <property type="match status" value="1"/>
</dbReference>
<dbReference type="Pfam" id="PF00990">
    <property type="entry name" value="GGDEF"/>
    <property type="match status" value="1"/>
</dbReference>
<dbReference type="SMART" id="SM00471">
    <property type="entry name" value="HDc"/>
    <property type="match status" value="1"/>
</dbReference>
<dbReference type="InterPro" id="IPR029787">
    <property type="entry name" value="Nucleotide_cyclase"/>
</dbReference>
<dbReference type="SUPFAM" id="SSF109604">
    <property type="entry name" value="HD-domain/PDEase-like"/>
    <property type="match status" value="1"/>
</dbReference>
<dbReference type="SMART" id="SM00267">
    <property type="entry name" value="GGDEF"/>
    <property type="match status" value="1"/>
</dbReference>
<dbReference type="EMBL" id="CP017634">
    <property type="protein sequence ID" value="ATW26007.1"/>
    <property type="molecule type" value="Genomic_DNA"/>
</dbReference>
<dbReference type="PROSITE" id="PS51832">
    <property type="entry name" value="HD_GYP"/>
    <property type="match status" value="1"/>
</dbReference>
<name>A0A3G1KUB4_FORW1</name>
<keyword evidence="1" id="KW-0812">Transmembrane</keyword>
<dbReference type="KEGG" id="fwa:DCMF_15590"/>
<keyword evidence="5" id="KW-1185">Reference proteome</keyword>
<dbReference type="InterPro" id="IPR000160">
    <property type="entry name" value="GGDEF_dom"/>
</dbReference>
<evidence type="ECO:0000313" key="4">
    <source>
        <dbReference type="EMBL" id="ATW26007.1"/>
    </source>
</evidence>
<dbReference type="Pfam" id="PF13487">
    <property type="entry name" value="HD_5"/>
    <property type="match status" value="1"/>
</dbReference>
<dbReference type="CDD" id="cd01949">
    <property type="entry name" value="GGDEF"/>
    <property type="match status" value="1"/>
</dbReference>
<dbReference type="NCBIfam" id="TIGR00254">
    <property type="entry name" value="GGDEF"/>
    <property type="match status" value="1"/>
</dbReference>
<dbReference type="AlphaFoldDB" id="A0A3G1KUB4"/>
<dbReference type="Gene3D" id="3.30.70.270">
    <property type="match status" value="1"/>
</dbReference>
<dbReference type="Gene3D" id="1.10.3210.10">
    <property type="entry name" value="Hypothetical protein af1432"/>
    <property type="match status" value="1"/>
</dbReference>
<dbReference type="InterPro" id="IPR037522">
    <property type="entry name" value="HD_GYP_dom"/>
</dbReference>
<organism evidence="4 5">
    <name type="scientific">Formimonas warabiya</name>
    <dbReference type="NCBI Taxonomy" id="1761012"/>
    <lineage>
        <taxon>Bacteria</taxon>
        <taxon>Bacillati</taxon>
        <taxon>Bacillota</taxon>
        <taxon>Clostridia</taxon>
        <taxon>Eubacteriales</taxon>
        <taxon>Peptococcaceae</taxon>
        <taxon>Candidatus Formimonas</taxon>
    </lineage>
</organism>
<evidence type="ECO:0000259" key="3">
    <source>
        <dbReference type="PROSITE" id="PS51832"/>
    </source>
</evidence>
<feature type="transmembrane region" description="Helical" evidence="1">
    <location>
        <begin position="7"/>
        <end position="27"/>
    </location>
</feature>
<evidence type="ECO:0000313" key="5">
    <source>
        <dbReference type="Proteomes" id="UP000323521"/>
    </source>
</evidence>
<evidence type="ECO:0008006" key="6">
    <source>
        <dbReference type="Google" id="ProtNLM"/>
    </source>
</evidence>
<dbReference type="CDD" id="cd00077">
    <property type="entry name" value="HDc"/>
    <property type="match status" value="1"/>
</dbReference>
<reference evidence="4 5" key="1">
    <citation type="submission" date="2016-10" db="EMBL/GenBank/DDBJ databases">
        <title>Complete Genome Sequence of Peptococcaceae strain DCMF.</title>
        <authorList>
            <person name="Edwards R.J."/>
            <person name="Holland S.I."/>
            <person name="Deshpande N.P."/>
            <person name="Wong Y.K."/>
            <person name="Ertan H."/>
            <person name="Manefield M."/>
            <person name="Russell T.L."/>
            <person name="Lee M.J."/>
        </authorList>
    </citation>
    <scope>NUCLEOTIDE SEQUENCE [LARGE SCALE GENOMIC DNA]</scope>
    <source>
        <strain evidence="4 5">DCMF</strain>
    </source>
</reference>
<keyword evidence="1" id="KW-0472">Membrane</keyword>
<keyword evidence="1" id="KW-1133">Transmembrane helix</keyword>
<dbReference type="Proteomes" id="UP000323521">
    <property type="component" value="Chromosome"/>
</dbReference>
<evidence type="ECO:0000259" key="2">
    <source>
        <dbReference type="PROSITE" id="PS50887"/>
    </source>
</evidence>
<protein>
    <recommendedName>
        <fullName evidence="6">Diguanylate cyclase</fullName>
    </recommendedName>
</protein>
<feature type="domain" description="HD-GYP" evidence="3">
    <location>
        <begin position="264"/>
        <end position="451"/>
    </location>
</feature>
<feature type="transmembrane region" description="Helical" evidence="1">
    <location>
        <begin position="39"/>
        <end position="58"/>
    </location>
</feature>